<sequence>MAGKAITVIGLGAMGAGMASRLLASGFEVTVHNRTASKAEELARAGAKVAGSVREAVHGADRVLLSLSDENAVDAVLAEAEGAWHPGAHLLDTSTVSAEHSRRVTGMLADRGVHRVEACLLGNPQQAGAGELRVITAGPKHTVDGIADILDAIGRDISYLGPTGNATTTKLVFNLLLGGQLAALAEAVNYGIAAGLDRDRLLSAIGASGFSSKVLSFRADLMRRHTYHPAAFKASLMAKDLGLGTDAAQAAGVPTPVLTAAAQSFEAVVAAGSGDADAAIVLDVLGSAPDHRK</sequence>
<evidence type="ECO:0000256" key="3">
    <source>
        <dbReference type="ARBA" id="ARBA00023027"/>
    </source>
</evidence>
<evidence type="ECO:0000256" key="1">
    <source>
        <dbReference type="ARBA" id="ARBA00009080"/>
    </source>
</evidence>
<dbReference type="GO" id="GO:0016491">
    <property type="term" value="F:oxidoreductase activity"/>
    <property type="evidence" value="ECO:0007669"/>
    <property type="project" value="UniProtKB-KW"/>
</dbReference>
<protein>
    <submittedName>
        <fullName evidence="7">NAD(P)-dependent oxidoreductase</fullName>
    </submittedName>
</protein>
<dbReference type="InterPro" id="IPR008927">
    <property type="entry name" value="6-PGluconate_DH-like_C_sf"/>
</dbReference>
<feature type="domain" description="6-phosphogluconate dehydrogenase NADP-binding" evidence="5">
    <location>
        <begin position="6"/>
        <end position="161"/>
    </location>
</feature>
<dbReference type="InterPro" id="IPR029154">
    <property type="entry name" value="HIBADH-like_NADP-bd"/>
</dbReference>
<dbReference type="PANTHER" id="PTHR43580:SF2">
    <property type="entry name" value="CYTOKINE-LIKE NUCLEAR FACTOR N-PAC"/>
    <property type="match status" value="1"/>
</dbReference>
<dbReference type="PANTHER" id="PTHR43580">
    <property type="entry name" value="OXIDOREDUCTASE GLYR1-RELATED"/>
    <property type="match status" value="1"/>
</dbReference>
<dbReference type="InterPro" id="IPR002204">
    <property type="entry name" value="3-OH-isobutyrate_DH-rel_CS"/>
</dbReference>
<dbReference type="InterPro" id="IPR036291">
    <property type="entry name" value="NAD(P)-bd_dom_sf"/>
</dbReference>
<keyword evidence="8" id="KW-1185">Reference proteome</keyword>
<keyword evidence="3" id="KW-0520">NAD</keyword>
<feature type="active site" evidence="4">
    <location>
        <position position="170"/>
    </location>
</feature>
<feature type="domain" description="3-hydroxyisobutyrate dehydrogenase-like NAD-binding" evidence="6">
    <location>
        <begin position="164"/>
        <end position="284"/>
    </location>
</feature>
<name>A0A7Y7B548_STRMO</name>
<dbReference type="InterPro" id="IPR013328">
    <property type="entry name" value="6PGD_dom2"/>
</dbReference>
<dbReference type="PROSITE" id="PS00895">
    <property type="entry name" value="3_HYDROXYISOBUT_DH"/>
    <property type="match status" value="1"/>
</dbReference>
<dbReference type="SUPFAM" id="SSF51735">
    <property type="entry name" value="NAD(P)-binding Rossmann-fold domains"/>
    <property type="match status" value="1"/>
</dbReference>
<evidence type="ECO:0000313" key="7">
    <source>
        <dbReference type="EMBL" id="NVK79162.1"/>
    </source>
</evidence>
<dbReference type="GO" id="GO:0050661">
    <property type="term" value="F:NADP binding"/>
    <property type="evidence" value="ECO:0007669"/>
    <property type="project" value="InterPro"/>
</dbReference>
<dbReference type="Pfam" id="PF03446">
    <property type="entry name" value="NAD_binding_2"/>
    <property type="match status" value="1"/>
</dbReference>
<comment type="caution">
    <text evidence="7">The sequence shown here is derived from an EMBL/GenBank/DDBJ whole genome shotgun (WGS) entry which is preliminary data.</text>
</comment>
<dbReference type="PIRSF" id="PIRSF000103">
    <property type="entry name" value="HIBADH"/>
    <property type="match status" value="1"/>
</dbReference>
<dbReference type="InterPro" id="IPR015815">
    <property type="entry name" value="HIBADH-related"/>
</dbReference>
<dbReference type="Gene3D" id="3.40.50.720">
    <property type="entry name" value="NAD(P)-binding Rossmann-like Domain"/>
    <property type="match status" value="1"/>
</dbReference>
<dbReference type="Pfam" id="PF14833">
    <property type="entry name" value="NAD_binding_11"/>
    <property type="match status" value="1"/>
</dbReference>
<dbReference type="Gene3D" id="1.10.1040.10">
    <property type="entry name" value="N-(1-d-carboxylethyl)-l-norvaline Dehydrogenase, domain 2"/>
    <property type="match status" value="1"/>
</dbReference>
<dbReference type="Proteomes" id="UP000587462">
    <property type="component" value="Unassembled WGS sequence"/>
</dbReference>
<dbReference type="InterPro" id="IPR006115">
    <property type="entry name" value="6PGDH_NADP-bd"/>
</dbReference>
<dbReference type="GO" id="GO:0016054">
    <property type="term" value="P:organic acid catabolic process"/>
    <property type="evidence" value="ECO:0007669"/>
    <property type="project" value="UniProtKB-ARBA"/>
</dbReference>
<dbReference type="AlphaFoldDB" id="A0A7Y7B548"/>
<accession>A0A7Y7B548</accession>
<dbReference type="GO" id="GO:0051287">
    <property type="term" value="F:NAD binding"/>
    <property type="evidence" value="ECO:0007669"/>
    <property type="project" value="InterPro"/>
</dbReference>
<evidence type="ECO:0000313" key="8">
    <source>
        <dbReference type="Proteomes" id="UP000587462"/>
    </source>
</evidence>
<proteinExistence type="inferred from homology"/>
<dbReference type="InterPro" id="IPR051265">
    <property type="entry name" value="HIBADH-related_NP60_sf"/>
</dbReference>
<keyword evidence="2" id="KW-0560">Oxidoreductase</keyword>
<reference evidence="7 8" key="1">
    <citation type="submission" date="2020-04" db="EMBL/GenBank/DDBJ databases">
        <title>Draft Genome Sequence of Streptomyces morookaense DSM 40503, an 8-azaguanine-producing strain.</title>
        <authorList>
            <person name="Qi J."/>
            <person name="Gao J.-M."/>
        </authorList>
    </citation>
    <scope>NUCLEOTIDE SEQUENCE [LARGE SCALE GENOMIC DNA]</scope>
    <source>
        <strain evidence="7 8">DSM 40503</strain>
    </source>
</reference>
<evidence type="ECO:0000256" key="4">
    <source>
        <dbReference type="PIRSR" id="PIRSR000103-1"/>
    </source>
</evidence>
<evidence type="ECO:0000256" key="2">
    <source>
        <dbReference type="ARBA" id="ARBA00023002"/>
    </source>
</evidence>
<dbReference type="EMBL" id="JABBXF010000033">
    <property type="protein sequence ID" value="NVK79162.1"/>
    <property type="molecule type" value="Genomic_DNA"/>
</dbReference>
<organism evidence="7 8">
    <name type="scientific">Streptomyces morookaense</name>
    <name type="common">Streptoverticillium morookaense</name>
    <dbReference type="NCBI Taxonomy" id="1970"/>
    <lineage>
        <taxon>Bacteria</taxon>
        <taxon>Bacillati</taxon>
        <taxon>Actinomycetota</taxon>
        <taxon>Actinomycetes</taxon>
        <taxon>Kitasatosporales</taxon>
        <taxon>Streptomycetaceae</taxon>
        <taxon>Streptomyces</taxon>
    </lineage>
</organism>
<evidence type="ECO:0000259" key="6">
    <source>
        <dbReference type="Pfam" id="PF14833"/>
    </source>
</evidence>
<dbReference type="SUPFAM" id="SSF48179">
    <property type="entry name" value="6-phosphogluconate dehydrogenase C-terminal domain-like"/>
    <property type="match status" value="1"/>
</dbReference>
<evidence type="ECO:0000259" key="5">
    <source>
        <dbReference type="Pfam" id="PF03446"/>
    </source>
</evidence>
<gene>
    <name evidence="7" type="ORF">HG542_15995</name>
</gene>
<comment type="similarity">
    <text evidence="1">Belongs to the HIBADH-related family.</text>
</comment>